<gene>
    <name evidence="2" type="ORF">V4D31_04650</name>
</gene>
<sequence length="332" mass="38043">MKLRWIIVAILISILAHMSIMIALGKIQLSLPSFNFIETYIFQSKKENPKPKIVETPEEAKSSENQVLENQVSEKQEISENNKSETTENKQEEPTSNFTQNSDKPQSLPVQQNPFTKFINETMKFDIYWMGIYVGSAVVSVKGDENTITITSQVKSAGFISNFYYVNDHAESTIQKGLPKHFTLVQIEGKHRGNKETIFDYENKEIVFINHLKNNTFYHKGINKVFMDVLSGFFYLRAMPINLNEPVTVDIFDSNKFATVVVQPIKEEKIEISNKQIDTIVIKPQLDTEGLFKRKGDIIIWLSKDASKIPLKIETKVPVGKVVAELKEYRKD</sequence>
<organism evidence="2">
    <name type="scientific">Thermodesulfovibrio obliviosus</name>
    <dbReference type="NCBI Taxonomy" id="3118332"/>
    <lineage>
        <taxon>Bacteria</taxon>
        <taxon>Pseudomonadati</taxon>
        <taxon>Nitrospirota</taxon>
        <taxon>Thermodesulfovibrionia</taxon>
        <taxon>Thermodesulfovibrionales</taxon>
        <taxon>Thermodesulfovibrionaceae</taxon>
        <taxon>Thermodesulfovibrio</taxon>
    </lineage>
</organism>
<dbReference type="EMBL" id="CP144374">
    <property type="protein sequence ID" value="XCH47646.1"/>
    <property type="molecule type" value="Genomic_DNA"/>
</dbReference>
<dbReference type="RefSeq" id="WP_353685307.1">
    <property type="nucleotide sequence ID" value="NZ_CP144374.1"/>
</dbReference>
<evidence type="ECO:0000313" key="2">
    <source>
        <dbReference type="EMBL" id="XCH47646.1"/>
    </source>
</evidence>
<feature type="compositionally biased region" description="Basic and acidic residues" evidence="1">
    <location>
        <begin position="72"/>
        <end position="93"/>
    </location>
</feature>
<feature type="region of interest" description="Disordered" evidence="1">
    <location>
        <begin position="56"/>
        <end position="111"/>
    </location>
</feature>
<dbReference type="KEGG" id="tob:V4D31_04650"/>
<protein>
    <submittedName>
        <fullName evidence="2">DUF3108 domain-containing protein</fullName>
    </submittedName>
</protein>
<dbReference type="AlphaFoldDB" id="A0AAU8H011"/>
<dbReference type="Pfam" id="PF11306">
    <property type="entry name" value="DUF3108"/>
    <property type="match status" value="1"/>
</dbReference>
<reference evidence="2" key="1">
    <citation type="submission" date="2024-01" db="EMBL/GenBank/DDBJ databases">
        <title>The first autotrophic representatives of the genus Thermodesulfovibrio.</title>
        <authorList>
            <person name="Maltseva A.I."/>
            <person name="Elcheninov A.G."/>
            <person name="Kublanov I.V."/>
            <person name="Lebedinsky A.V."/>
            <person name="Frolov E.N."/>
        </authorList>
    </citation>
    <scope>NUCLEOTIDE SEQUENCE</scope>
    <source>
        <strain evidence="2">3462-1</strain>
    </source>
</reference>
<evidence type="ECO:0000256" key="1">
    <source>
        <dbReference type="SAM" id="MobiDB-lite"/>
    </source>
</evidence>
<feature type="compositionally biased region" description="Polar residues" evidence="1">
    <location>
        <begin position="94"/>
        <end position="111"/>
    </location>
</feature>
<accession>A0AAU8H011</accession>
<name>A0AAU8H011_9BACT</name>
<dbReference type="InterPro" id="IPR021457">
    <property type="entry name" value="DUF3108"/>
</dbReference>
<proteinExistence type="predicted"/>